<accession>A0A427XLG5</accession>
<comment type="caution">
    <text evidence="3">The sequence shown here is derived from an EMBL/GenBank/DDBJ whole genome shotgun (WGS) entry which is preliminary data.</text>
</comment>
<sequence>MPRRQSFRHPLPTPASPLFGPTQPAWPLARPFPLLPLAIGDFGYALYHALRHPTPLHLTALAGVRAAVLALILVPSARWRARGSWLVAASGATLIACTWEVCAAQLMRNIPDPQPVSAFYLLITAAIASFEYVFFLLLVRLVPPTHFAPFSLRGPPANDAHANMLDGVDALSPSLLPLPLSPSLTPAGVGRRPRRESLGKAGGRVRDSANLTPLFSTPPPPSSRSRGLPSPTAAPAGASYTYSPWSHRADDSILEEYDEADAADADTDDDGEHGADGYAYCDDDDGLDYARTAHGPALDGDHDNASHRGSSRATSRASRASFHRSCAEPGSSRFDAEMGLTSDHDHDCDYDSDGSCSSSVSDSSIIDLPRPRMQPIVAEGAIADFVDGMAGVAGAADEIAARAGELVRRSASARLLGRSAGSEAEVPVSQSSHGYGTFGRG</sequence>
<dbReference type="EMBL" id="RSCE01000009">
    <property type="protein sequence ID" value="RSH79643.1"/>
    <property type="molecule type" value="Genomic_DNA"/>
</dbReference>
<keyword evidence="2" id="KW-1133">Transmembrane helix</keyword>
<evidence type="ECO:0000313" key="3">
    <source>
        <dbReference type="EMBL" id="RSH79643.1"/>
    </source>
</evidence>
<reference evidence="3 4" key="1">
    <citation type="submission" date="2018-11" db="EMBL/GenBank/DDBJ databases">
        <title>Genome sequence of Apiotrichum porosum DSM 27194.</title>
        <authorList>
            <person name="Aliyu H."/>
            <person name="Gorte O."/>
            <person name="Ochsenreither K."/>
        </authorList>
    </citation>
    <scope>NUCLEOTIDE SEQUENCE [LARGE SCALE GENOMIC DNA]</scope>
    <source>
        <strain evidence="3 4">DSM 27194</strain>
    </source>
</reference>
<proteinExistence type="predicted"/>
<dbReference type="OrthoDB" id="2574956at2759"/>
<feature type="region of interest" description="Disordered" evidence="1">
    <location>
        <begin position="292"/>
        <end position="338"/>
    </location>
</feature>
<dbReference type="Proteomes" id="UP000279236">
    <property type="component" value="Unassembled WGS sequence"/>
</dbReference>
<feature type="transmembrane region" description="Helical" evidence="2">
    <location>
        <begin position="86"/>
        <end position="106"/>
    </location>
</feature>
<dbReference type="GeneID" id="39593838"/>
<dbReference type="RefSeq" id="XP_028474752.1">
    <property type="nucleotide sequence ID" value="XM_028624584.1"/>
</dbReference>
<organism evidence="3 4">
    <name type="scientific">Apiotrichum porosum</name>
    <dbReference type="NCBI Taxonomy" id="105984"/>
    <lineage>
        <taxon>Eukaryota</taxon>
        <taxon>Fungi</taxon>
        <taxon>Dikarya</taxon>
        <taxon>Basidiomycota</taxon>
        <taxon>Agaricomycotina</taxon>
        <taxon>Tremellomycetes</taxon>
        <taxon>Trichosporonales</taxon>
        <taxon>Trichosporonaceae</taxon>
        <taxon>Apiotrichum</taxon>
    </lineage>
</organism>
<keyword evidence="2" id="KW-0472">Membrane</keyword>
<gene>
    <name evidence="3" type="ORF">EHS24_009295</name>
</gene>
<feature type="compositionally biased region" description="Low complexity" evidence="1">
    <location>
        <begin position="307"/>
        <end position="324"/>
    </location>
</feature>
<keyword evidence="2" id="KW-0812">Transmembrane</keyword>
<evidence type="ECO:0000256" key="2">
    <source>
        <dbReference type="SAM" id="Phobius"/>
    </source>
</evidence>
<dbReference type="AlphaFoldDB" id="A0A427XLG5"/>
<keyword evidence="4" id="KW-1185">Reference proteome</keyword>
<feature type="region of interest" description="Disordered" evidence="1">
    <location>
        <begin position="418"/>
        <end position="441"/>
    </location>
</feature>
<feature type="region of interest" description="Disordered" evidence="1">
    <location>
        <begin position="182"/>
        <end position="244"/>
    </location>
</feature>
<protein>
    <submittedName>
        <fullName evidence="3">Uncharacterized protein</fullName>
    </submittedName>
</protein>
<feature type="transmembrane region" description="Helical" evidence="2">
    <location>
        <begin position="118"/>
        <end position="139"/>
    </location>
</feature>
<name>A0A427XLG5_9TREE</name>
<evidence type="ECO:0000313" key="4">
    <source>
        <dbReference type="Proteomes" id="UP000279236"/>
    </source>
</evidence>
<evidence type="ECO:0000256" key="1">
    <source>
        <dbReference type="SAM" id="MobiDB-lite"/>
    </source>
</evidence>